<protein>
    <recommendedName>
        <fullName evidence="1">UTP25 NTP hydrolase-like domain-containing protein</fullName>
    </recommendedName>
</protein>
<evidence type="ECO:0000313" key="2">
    <source>
        <dbReference type="EMBL" id="RVE55638.1"/>
    </source>
</evidence>
<keyword evidence="3" id="KW-1185">Reference proteome</keyword>
<dbReference type="InterPro" id="IPR010678">
    <property type="entry name" value="UTP25"/>
</dbReference>
<dbReference type="Pfam" id="PF22916">
    <property type="entry name" value="UTP25_NTPase-like"/>
    <property type="match status" value="1"/>
</dbReference>
<name>A0A3S2LX40_ORYJA</name>
<dbReference type="OrthoDB" id="10264378at2759"/>
<dbReference type="AlphaFoldDB" id="A0A3S2LX40"/>
<evidence type="ECO:0000313" key="3">
    <source>
        <dbReference type="Proteomes" id="UP000283210"/>
    </source>
</evidence>
<reference evidence="2 3" key="1">
    <citation type="submission" date="2018-11" db="EMBL/GenBank/DDBJ databases">
        <authorList>
            <person name="Lopez-Roques C."/>
            <person name="Donnadieu C."/>
            <person name="Bouchez O."/>
            <person name="Klopp C."/>
            <person name="Cabau C."/>
            <person name="Zahm M."/>
        </authorList>
    </citation>
    <scope>NUCLEOTIDE SEQUENCE [LARGE SCALE GENOMIC DNA]</scope>
    <source>
        <strain evidence="2">RS831</strain>
        <tissue evidence="2">Whole body</tissue>
    </source>
</reference>
<organism evidence="2 3">
    <name type="scientific">Oryzias javanicus</name>
    <name type="common">Javanese ricefish</name>
    <name type="synonym">Aplocheilus javanicus</name>
    <dbReference type="NCBI Taxonomy" id="123683"/>
    <lineage>
        <taxon>Eukaryota</taxon>
        <taxon>Metazoa</taxon>
        <taxon>Chordata</taxon>
        <taxon>Craniata</taxon>
        <taxon>Vertebrata</taxon>
        <taxon>Euteleostomi</taxon>
        <taxon>Actinopterygii</taxon>
        <taxon>Neopterygii</taxon>
        <taxon>Teleostei</taxon>
        <taxon>Neoteleostei</taxon>
        <taxon>Acanthomorphata</taxon>
        <taxon>Ovalentaria</taxon>
        <taxon>Atherinomorphae</taxon>
        <taxon>Beloniformes</taxon>
        <taxon>Adrianichthyidae</taxon>
        <taxon>Oryziinae</taxon>
        <taxon>Oryzias</taxon>
    </lineage>
</organism>
<proteinExistence type="predicted"/>
<feature type="domain" description="UTP25 NTP hydrolase-like" evidence="1">
    <location>
        <begin position="17"/>
        <end position="102"/>
    </location>
</feature>
<dbReference type="InterPro" id="IPR053940">
    <property type="entry name" value="UTP25_NTPase-like"/>
</dbReference>
<dbReference type="Proteomes" id="UP000283210">
    <property type="component" value="Unassembled WGS sequence"/>
</dbReference>
<accession>A0A3S2LX40</accession>
<dbReference type="PANTHER" id="PTHR12933">
    <property type="entry name" value="ORF PROTEIN-RELATED"/>
    <property type="match status" value="1"/>
</dbReference>
<dbReference type="PANTHER" id="PTHR12933:SF0">
    <property type="entry name" value="U3 SMALL NUCLEOLAR RNA-ASSOCIATED PROTEIN 25 HOMOLOG"/>
    <property type="match status" value="1"/>
</dbReference>
<dbReference type="GO" id="GO:0000462">
    <property type="term" value="P:maturation of SSU-rRNA from tricistronic rRNA transcript (SSU-rRNA, 5.8S rRNA, LSU-rRNA)"/>
    <property type="evidence" value="ECO:0007669"/>
    <property type="project" value="TreeGrafter"/>
</dbReference>
<evidence type="ECO:0000259" key="1">
    <source>
        <dbReference type="Pfam" id="PF22916"/>
    </source>
</evidence>
<dbReference type="EMBL" id="ML136645">
    <property type="protein sequence ID" value="RVE55638.1"/>
    <property type="molecule type" value="Genomic_DNA"/>
</dbReference>
<sequence length="160" mass="18612">MTSSRIGGVHCCSLFWEQKEKREDFDSLSFIELLVVDHSDIFLMQNWEHVLQVHLHLLDSFLVDSSRVRTWNLNTRGRRCMETLVFSSIQDPQIDNTSPNVVPTTEGRWDSDVFFPGASMITIPGFLVFFPCQLVPVFRWKKENASKMDVSFFLETSKNF</sequence>
<dbReference type="GO" id="GO:0032040">
    <property type="term" value="C:small-subunit processome"/>
    <property type="evidence" value="ECO:0007669"/>
    <property type="project" value="TreeGrafter"/>
</dbReference>
<reference evidence="2 3" key="2">
    <citation type="submission" date="2019-01" db="EMBL/GenBank/DDBJ databases">
        <title>A chromosome length genome reference of the Java medaka (oryzias javanicus).</title>
        <authorList>
            <person name="Herpin A."/>
            <person name="Takehana Y."/>
            <person name="Naruse K."/>
            <person name="Ansai S."/>
            <person name="Kawaguchi M."/>
        </authorList>
    </citation>
    <scope>NUCLEOTIDE SEQUENCE [LARGE SCALE GENOMIC DNA]</scope>
    <source>
        <strain evidence="2">RS831</strain>
        <tissue evidence="2">Whole body</tissue>
    </source>
</reference>
<dbReference type="GO" id="GO:0034511">
    <property type="term" value="F:U3 snoRNA binding"/>
    <property type="evidence" value="ECO:0007669"/>
    <property type="project" value="InterPro"/>
</dbReference>
<dbReference type="GO" id="GO:0019843">
    <property type="term" value="F:rRNA binding"/>
    <property type="evidence" value="ECO:0007669"/>
    <property type="project" value="TreeGrafter"/>
</dbReference>
<gene>
    <name evidence="2" type="ORF">OJAV_G00234280</name>
</gene>